<proteinExistence type="inferred from homology"/>
<keyword evidence="3" id="KW-0443">Lipid metabolism</keyword>
<dbReference type="RefSeq" id="WP_329780018.1">
    <property type="nucleotide sequence ID" value="NZ_JAYJJU010000007.1"/>
</dbReference>
<dbReference type="CDD" id="cd06558">
    <property type="entry name" value="crotonase-like"/>
    <property type="match status" value="1"/>
</dbReference>
<dbReference type="InterPro" id="IPR014748">
    <property type="entry name" value="Enoyl-CoA_hydra_C"/>
</dbReference>
<comment type="catalytic activity">
    <reaction evidence="5">
        <text>a 4-saturated-(3S)-3-hydroxyacyl-CoA = a (3E)-enoyl-CoA + H2O</text>
        <dbReference type="Rhea" id="RHEA:20724"/>
        <dbReference type="ChEBI" id="CHEBI:15377"/>
        <dbReference type="ChEBI" id="CHEBI:58521"/>
        <dbReference type="ChEBI" id="CHEBI:137480"/>
        <dbReference type="EC" id="4.2.1.17"/>
    </reaction>
</comment>
<evidence type="ECO:0000256" key="3">
    <source>
        <dbReference type="ARBA" id="ARBA00022832"/>
    </source>
</evidence>
<dbReference type="Pfam" id="PF00378">
    <property type="entry name" value="ECH_1"/>
    <property type="match status" value="1"/>
</dbReference>
<organism evidence="7 8">
    <name type="scientific">[Mycobacterium] nativiensis</name>
    <dbReference type="NCBI Taxonomy" id="2855503"/>
    <lineage>
        <taxon>Bacteria</taxon>
        <taxon>Bacillati</taxon>
        <taxon>Actinomycetota</taxon>
        <taxon>Actinomycetes</taxon>
        <taxon>Mycobacteriales</taxon>
        <taxon>Mycobacteriaceae</taxon>
        <taxon>Mycolicibacter</taxon>
    </lineage>
</organism>
<reference evidence="7 8" key="1">
    <citation type="submission" date="2023-12" db="EMBL/GenBank/DDBJ databases">
        <title>Description of new species of Mycobacterium terrae complex isolated from sewage at the Sao Paulo Zoological Park Foundation in Brazil.</title>
        <authorList>
            <person name="Romagnoli C.L."/>
            <person name="Conceicao E.C."/>
            <person name="Machado E."/>
            <person name="Barreto L.B.P.F."/>
            <person name="Sharma A."/>
            <person name="Silva N.M."/>
            <person name="Marques L.E."/>
            <person name="Juliana M.A."/>
            <person name="Lourenco M.C.S."/>
            <person name="Digiampietri L.A."/>
            <person name="Suffys P.N."/>
            <person name="Viana-Niero C."/>
        </authorList>
    </citation>
    <scope>NUCLEOTIDE SEQUENCE [LARGE SCALE GENOMIC DNA]</scope>
    <source>
        <strain evidence="7 8">MYC340</strain>
    </source>
</reference>
<evidence type="ECO:0000313" key="7">
    <source>
        <dbReference type="EMBL" id="MEB3031865.1"/>
    </source>
</evidence>
<comment type="caution">
    <text evidence="7">The sequence shown here is derived from an EMBL/GenBank/DDBJ whole genome shotgun (WGS) entry which is preliminary data.</text>
</comment>
<dbReference type="InterPro" id="IPR029045">
    <property type="entry name" value="ClpP/crotonase-like_dom_sf"/>
</dbReference>
<dbReference type="PANTHER" id="PTHR43459:SF1">
    <property type="entry name" value="EG:BACN32G11.4 PROTEIN"/>
    <property type="match status" value="1"/>
</dbReference>
<evidence type="ECO:0000256" key="5">
    <source>
        <dbReference type="ARBA" id="ARBA00023717"/>
    </source>
</evidence>
<dbReference type="Proteomes" id="UP001298593">
    <property type="component" value="Unassembled WGS sequence"/>
</dbReference>
<protein>
    <submittedName>
        <fullName evidence="7">Enoyl-CoA hydratase-related protein</fullName>
    </submittedName>
</protein>
<evidence type="ECO:0000313" key="8">
    <source>
        <dbReference type="Proteomes" id="UP001298593"/>
    </source>
</evidence>
<evidence type="ECO:0000256" key="6">
    <source>
        <dbReference type="RuleBase" id="RU003707"/>
    </source>
</evidence>
<dbReference type="Gene3D" id="3.90.226.10">
    <property type="entry name" value="2-enoyl-CoA Hydratase, Chain A, domain 1"/>
    <property type="match status" value="1"/>
</dbReference>
<dbReference type="PROSITE" id="PS00166">
    <property type="entry name" value="ENOYL_COA_HYDRATASE"/>
    <property type="match status" value="1"/>
</dbReference>
<name>A0ABU5XYU7_9MYCO</name>
<comment type="similarity">
    <text evidence="2 6">Belongs to the enoyl-CoA hydratase/isomerase family.</text>
</comment>
<comment type="catalytic activity">
    <reaction evidence="4">
        <text>a (3S)-3-hydroxyacyl-CoA = a (2E)-enoyl-CoA + H2O</text>
        <dbReference type="Rhea" id="RHEA:16105"/>
        <dbReference type="ChEBI" id="CHEBI:15377"/>
        <dbReference type="ChEBI" id="CHEBI:57318"/>
        <dbReference type="ChEBI" id="CHEBI:58856"/>
        <dbReference type="EC" id="4.2.1.17"/>
    </reaction>
</comment>
<dbReference type="SUPFAM" id="SSF52096">
    <property type="entry name" value="ClpP/crotonase"/>
    <property type="match status" value="1"/>
</dbReference>
<dbReference type="InterPro" id="IPR001753">
    <property type="entry name" value="Enoyl-CoA_hydra/iso"/>
</dbReference>
<accession>A0ABU5XYU7</accession>
<dbReference type="Gene3D" id="1.10.12.10">
    <property type="entry name" value="Lyase 2-enoyl-coa Hydratase, Chain A, domain 2"/>
    <property type="match status" value="1"/>
</dbReference>
<evidence type="ECO:0000256" key="1">
    <source>
        <dbReference type="ARBA" id="ARBA00002994"/>
    </source>
</evidence>
<keyword evidence="3" id="KW-0276">Fatty acid metabolism</keyword>
<dbReference type="EMBL" id="JAYJJU010000007">
    <property type="protein sequence ID" value="MEB3031865.1"/>
    <property type="molecule type" value="Genomic_DNA"/>
</dbReference>
<gene>
    <name evidence="7" type="ORF">KV113_09870</name>
</gene>
<dbReference type="PANTHER" id="PTHR43459">
    <property type="entry name" value="ENOYL-COA HYDRATASE"/>
    <property type="match status" value="1"/>
</dbReference>
<dbReference type="InterPro" id="IPR018376">
    <property type="entry name" value="Enoyl-CoA_hyd/isom_CS"/>
</dbReference>
<evidence type="ECO:0000256" key="2">
    <source>
        <dbReference type="ARBA" id="ARBA00005254"/>
    </source>
</evidence>
<sequence>MTEPHEPLIVARSGGVVTVTLNRPDRKNAINGAMWRALTDTFTTIRHNSDDRVVVIAGAGGAFCSGQDVADLGARNEAFIDGASTSPPTLFNMYAVNRVALDLHHMPKPTIAKVDGVAAGAGANLALGCDLVVASDRARFTQIFAQRGLSLDFGGSWLLPRLVGLQKAKELAFFGDAVDADEAAALGLVNRVVLSSDLDAAADEWANRLAAGPTVALSMIKKMLNHSVAGSMDDALEDEARCQHVSFSTADMLEAVAAFLQRRPAKFTGR</sequence>
<comment type="function">
    <text evidence="1">Could possibly oxidize fatty acids using specific components.</text>
</comment>
<keyword evidence="8" id="KW-1185">Reference proteome</keyword>
<evidence type="ECO:0000256" key="4">
    <source>
        <dbReference type="ARBA" id="ARBA00023709"/>
    </source>
</evidence>